<dbReference type="RefSeq" id="WP_258830377.1">
    <property type="nucleotide sequence ID" value="NZ_JANUHA010000028.1"/>
</dbReference>
<evidence type="ECO:0000313" key="2">
    <source>
        <dbReference type="EMBL" id="MCS0599380.1"/>
    </source>
</evidence>
<evidence type="ECO:0000313" key="3">
    <source>
        <dbReference type="Proteomes" id="UP001206572"/>
    </source>
</evidence>
<accession>A0ABT2ASZ9</accession>
<reference evidence="2 3" key="1">
    <citation type="submission" date="2022-08" db="EMBL/GenBank/DDBJ databases">
        <title>Reclassification of Massilia species as members of the genera Telluria, Duganella, Pseudoduganella, Mokoshia gen. nov. and Zemynaea gen. nov. using orthogonal and non-orthogonal genome-based approaches.</title>
        <authorList>
            <person name="Bowman J.P."/>
        </authorList>
    </citation>
    <scope>NUCLEOTIDE SEQUENCE [LARGE SCALE GENOMIC DNA]</scope>
    <source>
        <strain evidence="2 3">JCM 31661</strain>
    </source>
</reference>
<keyword evidence="1" id="KW-0472">Membrane</keyword>
<organism evidence="2 3">
    <name type="scientific">Massilia agri</name>
    <dbReference type="NCBI Taxonomy" id="1886785"/>
    <lineage>
        <taxon>Bacteria</taxon>
        <taxon>Pseudomonadati</taxon>
        <taxon>Pseudomonadota</taxon>
        <taxon>Betaproteobacteria</taxon>
        <taxon>Burkholderiales</taxon>
        <taxon>Oxalobacteraceae</taxon>
        <taxon>Telluria group</taxon>
        <taxon>Massilia</taxon>
    </lineage>
</organism>
<name>A0ABT2ASZ9_9BURK</name>
<proteinExistence type="predicted"/>
<feature type="transmembrane region" description="Helical" evidence="1">
    <location>
        <begin position="20"/>
        <end position="43"/>
    </location>
</feature>
<dbReference type="EMBL" id="JANUHA010000028">
    <property type="protein sequence ID" value="MCS0599380.1"/>
    <property type="molecule type" value="Genomic_DNA"/>
</dbReference>
<evidence type="ECO:0000256" key="1">
    <source>
        <dbReference type="SAM" id="Phobius"/>
    </source>
</evidence>
<sequence length="190" mass="20692">MNENQSSSFDLGQLFRLCHVIRWLLFVFLTVQIAFFILSWAMAGPVSLGPLQLHINPDGMTDNAVERLGNVQRLVGILVGAPGLLALTHGIRHLSATLSAFQAGQIFAMKTIGHLRTAAGATIAAVVLFNLETPLRNLLFGWIGGGESHAIAMDITSHELLLLLVCSMFYLVVGVMHEGRRLSEENEGFV</sequence>
<keyword evidence="3" id="KW-1185">Reference proteome</keyword>
<comment type="caution">
    <text evidence="2">The sequence shown here is derived from an EMBL/GenBank/DDBJ whole genome shotgun (WGS) entry which is preliminary data.</text>
</comment>
<feature type="transmembrane region" description="Helical" evidence="1">
    <location>
        <begin position="71"/>
        <end position="91"/>
    </location>
</feature>
<dbReference type="Proteomes" id="UP001206572">
    <property type="component" value="Unassembled WGS sequence"/>
</dbReference>
<feature type="transmembrane region" description="Helical" evidence="1">
    <location>
        <begin position="112"/>
        <end position="131"/>
    </location>
</feature>
<keyword evidence="1" id="KW-0812">Transmembrane</keyword>
<feature type="transmembrane region" description="Helical" evidence="1">
    <location>
        <begin position="151"/>
        <end position="173"/>
    </location>
</feature>
<protein>
    <submittedName>
        <fullName evidence="2">DUF2975 domain-containing protein</fullName>
    </submittedName>
</protein>
<keyword evidence="1" id="KW-1133">Transmembrane helix</keyword>
<gene>
    <name evidence="2" type="ORF">NX780_23820</name>
</gene>